<accession>A0ABS3Z0Q1</accession>
<proteinExistence type="predicted"/>
<keyword evidence="1" id="KW-0812">Transmembrane</keyword>
<evidence type="ECO:0008006" key="4">
    <source>
        <dbReference type="Google" id="ProtNLM"/>
    </source>
</evidence>
<comment type="caution">
    <text evidence="2">The sequence shown here is derived from an EMBL/GenBank/DDBJ whole genome shotgun (WGS) entry which is preliminary data.</text>
</comment>
<feature type="transmembrane region" description="Helical" evidence="1">
    <location>
        <begin position="43"/>
        <end position="63"/>
    </location>
</feature>
<feature type="transmembrane region" description="Helical" evidence="1">
    <location>
        <begin position="107"/>
        <end position="128"/>
    </location>
</feature>
<feature type="transmembrane region" description="Helical" evidence="1">
    <location>
        <begin position="12"/>
        <end position="31"/>
    </location>
</feature>
<sequence>MSILFMHKQRRFILLLSAIGIISVFLPWVTIGGVFRHQLNANGFSGIGIVVFGALVAVLLITLMGDQKKAEGKTMWMITMVAASIALLFAIIRFGQIAGSGISIVSAGYGLWITLAASLAVIISAWLLKKPADTLDNGFNSLKFKMPHPRHPTHTSTITNNRMEELEKLIELKKQGRMTEAEYNDMKTKLI</sequence>
<evidence type="ECO:0000313" key="3">
    <source>
        <dbReference type="Proteomes" id="UP000677244"/>
    </source>
</evidence>
<organism evidence="2 3">
    <name type="scientific">Niastella soli</name>
    <dbReference type="NCBI Taxonomy" id="2821487"/>
    <lineage>
        <taxon>Bacteria</taxon>
        <taxon>Pseudomonadati</taxon>
        <taxon>Bacteroidota</taxon>
        <taxon>Chitinophagia</taxon>
        <taxon>Chitinophagales</taxon>
        <taxon>Chitinophagaceae</taxon>
        <taxon>Niastella</taxon>
    </lineage>
</organism>
<evidence type="ECO:0000256" key="1">
    <source>
        <dbReference type="SAM" id="Phobius"/>
    </source>
</evidence>
<keyword evidence="1" id="KW-0472">Membrane</keyword>
<dbReference type="RefSeq" id="WP_209141800.1">
    <property type="nucleotide sequence ID" value="NZ_JAGHKO010000010.1"/>
</dbReference>
<protein>
    <recommendedName>
        <fullName evidence="4">SHOCT domain-containing protein</fullName>
    </recommendedName>
</protein>
<keyword evidence="1" id="KW-1133">Transmembrane helix</keyword>
<dbReference type="Proteomes" id="UP000677244">
    <property type="component" value="Unassembled WGS sequence"/>
</dbReference>
<dbReference type="EMBL" id="JAGHKO010000010">
    <property type="protein sequence ID" value="MBO9203752.1"/>
    <property type="molecule type" value="Genomic_DNA"/>
</dbReference>
<feature type="transmembrane region" description="Helical" evidence="1">
    <location>
        <begin position="75"/>
        <end position="95"/>
    </location>
</feature>
<evidence type="ECO:0000313" key="2">
    <source>
        <dbReference type="EMBL" id="MBO9203752.1"/>
    </source>
</evidence>
<keyword evidence="3" id="KW-1185">Reference proteome</keyword>
<gene>
    <name evidence="2" type="ORF">J7I42_25940</name>
</gene>
<name>A0ABS3Z0Q1_9BACT</name>
<reference evidence="2 3" key="1">
    <citation type="submission" date="2021-03" db="EMBL/GenBank/DDBJ databases">
        <title>Assistant Professor.</title>
        <authorList>
            <person name="Huq M.A."/>
        </authorList>
    </citation>
    <scope>NUCLEOTIDE SEQUENCE [LARGE SCALE GENOMIC DNA]</scope>
    <source>
        <strain evidence="2 3">MAH-29</strain>
    </source>
</reference>